<dbReference type="Pfam" id="PF01594">
    <property type="entry name" value="AI-2E_transport"/>
    <property type="match status" value="1"/>
</dbReference>
<feature type="transmembrane region" description="Helical" evidence="6">
    <location>
        <begin position="294"/>
        <end position="315"/>
    </location>
</feature>
<evidence type="ECO:0000256" key="1">
    <source>
        <dbReference type="ARBA" id="ARBA00004141"/>
    </source>
</evidence>
<feature type="transmembrane region" description="Helical" evidence="6">
    <location>
        <begin position="179"/>
        <end position="199"/>
    </location>
</feature>
<keyword evidence="3 6" id="KW-0812">Transmembrane</keyword>
<dbReference type="GO" id="GO:0016020">
    <property type="term" value="C:membrane"/>
    <property type="evidence" value="ECO:0007669"/>
    <property type="project" value="UniProtKB-SubCell"/>
</dbReference>
<name>A0A2M9ZRS6_9LEPT</name>
<dbReference type="Proteomes" id="UP000231962">
    <property type="component" value="Unassembled WGS sequence"/>
</dbReference>
<evidence type="ECO:0000256" key="5">
    <source>
        <dbReference type="ARBA" id="ARBA00023136"/>
    </source>
</evidence>
<dbReference type="EMBL" id="NPDY01000001">
    <property type="protein sequence ID" value="PJZ71138.1"/>
    <property type="molecule type" value="Genomic_DNA"/>
</dbReference>
<accession>A0A2M9ZRS6</accession>
<proteinExistence type="inferred from homology"/>
<feature type="transmembrane region" description="Helical" evidence="6">
    <location>
        <begin position="335"/>
        <end position="365"/>
    </location>
</feature>
<evidence type="ECO:0008006" key="11">
    <source>
        <dbReference type="Google" id="ProtNLM"/>
    </source>
</evidence>
<evidence type="ECO:0000313" key="10">
    <source>
        <dbReference type="Proteomes" id="UP000231990"/>
    </source>
</evidence>
<dbReference type="AlphaFoldDB" id="A0A2M9ZRS6"/>
<dbReference type="PANTHER" id="PTHR21716:SF4">
    <property type="entry name" value="TRANSMEMBRANE PROTEIN 245"/>
    <property type="match status" value="1"/>
</dbReference>
<keyword evidence="9" id="KW-1185">Reference proteome</keyword>
<reference evidence="9 10" key="1">
    <citation type="submission" date="2017-07" db="EMBL/GenBank/DDBJ databases">
        <title>Leptospira spp. isolated from tropical soils.</title>
        <authorList>
            <person name="Thibeaux R."/>
            <person name="Iraola G."/>
            <person name="Ferres I."/>
            <person name="Bierque E."/>
            <person name="Girault D."/>
            <person name="Soupe-Gilbert M.-E."/>
            <person name="Picardeau M."/>
            <person name="Goarant C."/>
        </authorList>
    </citation>
    <scope>NUCLEOTIDE SEQUENCE [LARGE SCALE GENOMIC DNA]</scope>
    <source>
        <strain evidence="8 10">FH1-B-B1</strain>
        <strain evidence="7 9">FH1-B-C1</strain>
    </source>
</reference>
<dbReference type="RefSeq" id="WP_100712080.1">
    <property type="nucleotide sequence ID" value="NZ_NPDY01000001.1"/>
</dbReference>
<evidence type="ECO:0000256" key="2">
    <source>
        <dbReference type="ARBA" id="ARBA00009773"/>
    </source>
</evidence>
<dbReference type="PANTHER" id="PTHR21716">
    <property type="entry name" value="TRANSMEMBRANE PROTEIN"/>
    <property type="match status" value="1"/>
</dbReference>
<protein>
    <recommendedName>
        <fullName evidence="11">AI-2E family transporter</fullName>
    </recommendedName>
</protein>
<dbReference type="OrthoDB" id="343317at2"/>
<dbReference type="InterPro" id="IPR002549">
    <property type="entry name" value="AI-2E-like"/>
</dbReference>
<dbReference type="EMBL" id="NPDZ01000001">
    <property type="protein sequence ID" value="PJZ74671.1"/>
    <property type="molecule type" value="Genomic_DNA"/>
</dbReference>
<evidence type="ECO:0000256" key="3">
    <source>
        <dbReference type="ARBA" id="ARBA00022692"/>
    </source>
</evidence>
<feature type="transmembrane region" description="Helical" evidence="6">
    <location>
        <begin position="27"/>
        <end position="46"/>
    </location>
</feature>
<dbReference type="Proteomes" id="UP000231990">
    <property type="component" value="Unassembled WGS sequence"/>
</dbReference>
<gene>
    <name evidence="7" type="ORF">CH360_01060</name>
    <name evidence="8" type="ORF">CH373_01060</name>
</gene>
<keyword evidence="5 6" id="KW-0472">Membrane</keyword>
<comment type="subcellular location">
    <subcellularLocation>
        <location evidence="1">Membrane</location>
        <topology evidence="1">Multi-pass membrane protein</topology>
    </subcellularLocation>
</comment>
<feature type="transmembrane region" description="Helical" evidence="6">
    <location>
        <begin position="259"/>
        <end position="282"/>
    </location>
</feature>
<evidence type="ECO:0000313" key="7">
    <source>
        <dbReference type="EMBL" id="PJZ71138.1"/>
    </source>
</evidence>
<evidence type="ECO:0000313" key="8">
    <source>
        <dbReference type="EMBL" id="PJZ74671.1"/>
    </source>
</evidence>
<feature type="transmembrane region" description="Helical" evidence="6">
    <location>
        <begin position="233"/>
        <end position="253"/>
    </location>
</feature>
<comment type="caution">
    <text evidence="8">The sequence shown here is derived from an EMBL/GenBank/DDBJ whole genome shotgun (WGS) entry which is preliminary data.</text>
</comment>
<sequence length="380" mass="42545">MKKVKLNTDRANSPANRKTLPYSTAEWIGFLFLLLLSTSLLFYMAWSFLSPILFAGIFAGSCFPMLNFISEKTGWKRWISAAIVLIILCLVIFLPSIYVVVRLSKEILNVYANLQAVITEKNIEELLFGANWFADLMSKFFQFINQEYSRENLQKIALDGLSALSSGSLQMVNSAISNLFQFFFQFFLMLIALFGILLNGPELKSFIFRFSPIRDEDEQEILDRFNRMNYVTIVHNGIAALIQGIVAGLGLWVAGISSVMLWTVLMIILALLPFVGIAVVYVPACIYLAIKGQFVASAILFVYCTAISVLVENWYKPTFMAKGISIDGFLVFFSIIGGVTAFGMAGVFYGPLVLTVFLTVASLYIKKYESSLVAKKEKVK</sequence>
<feature type="transmembrane region" description="Helical" evidence="6">
    <location>
        <begin position="52"/>
        <end position="69"/>
    </location>
</feature>
<organism evidence="8 10">
    <name type="scientific">Leptospira perolatii</name>
    <dbReference type="NCBI Taxonomy" id="2023191"/>
    <lineage>
        <taxon>Bacteria</taxon>
        <taxon>Pseudomonadati</taxon>
        <taxon>Spirochaetota</taxon>
        <taxon>Spirochaetia</taxon>
        <taxon>Leptospirales</taxon>
        <taxon>Leptospiraceae</taxon>
        <taxon>Leptospira</taxon>
    </lineage>
</organism>
<feature type="transmembrane region" description="Helical" evidence="6">
    <location>
        <begin position="81"/>
        <end position="101"/>
    </location>
</feature>
<evidence type="ECO:0000256" key="4">
    <source>
        <dbReference type="ARBA" id="ARBA00022989"/>
    </source>
</evidence>
<comment type="similarity">
    <text evidence="2">Belongs to the autoinducer-2 exporter (AI-2E) (TC 2.A.86) family.</text>
</comment>
<keyword evidence="4 6" id="KW-1133">Transmembrane helix</keyword>
<evidence type="ECO:0000256" key="6">
    <source>
        <dbReference type="SAM" id="Phobius"/>
    </source>
</evidence>
<evidence type="ECO:0000313" key="9">
    <source>
        <dbReference type="Proteomes" id="UP000231962"/>
    </source>
</evidence>